<dbReference type="EMBL" id="MU267711">
    <property type="protein sequence ID" value="KAH7910496.1"/>
    <property type="molecule type" value="Genomic_DNA"/>
</dbReference>
<reference evidence="1" key="1">
    <citation type="journal article" date="2021" name="New Phytol.">
        <title>Evolutionary innovations through gain and loss of genes in the ectomycorrhizal Boletales.</title>
        <authorList>
            <person name="Wu G."/>
            <person name="Miyauchi S."/>
            <person name="Morin E."/>
            <person name="Kuo A."/>
            <person name="Drula E."/>
            <person name="Varga T."/>
            <person name="Kohler A."/>
            <person name="Feng B."/>
            <person name="Cao Y."/>
            <person name="Lipzen A."/>
            <person name="Daum C."/>
            <person name="Hundley H."/>
            <person name="Pangilinan J."/>
            <person name="Johnson J."/>
            <person name="Barry K."/>
            <person name="LaButti K."/>
            <person name="Ng V."/>
            <person name="Ahrendt S."/>
            <person name="Min B."/>
            <person name="Choi I.G."/>
            <person name="Park H."/>
            <person name="Plett J.M."/>
            <person name="Magnuson J."/>
            <person name="Spatafora J.W."/>
            <person name="Nagy L.G."/>
            <person name="Henrissat B."/>
            <person name="Grigoriev I.V."/>
            <person name="Yang Z.L."/>
            <person name="Xu J."/>
            <person name="Martin F.M."/>
        </authorList>
    </citation>
    <scope>NUCLEOTIDE SEQUENCE</scope>
    <source>
        <strain evidence="1">ATCC 28755</strain>
    </source>
</reference>
<dbReference type="Proteomes" id="UP000790377">
    <property type="component" value="Unassembled WGS sequence"/>
</dbReference>
<proteinExistence type="predicted"/>
<evidence type="ECO:0000313" key="2">
    <source>
        <dbReference type="Proteomes" id="UP000790377"/>
    </source>
</evidence>
<comment type="caution">
    <text evidence="1">The sequence shown here is derived from an EMBL/GenBank/DDBJ whole genome shotgun (WGS) entry which is preliminary data.</text>
</comment>
<keyword evidence="2" id="KW-1185">Reference proteome</keyword>
<evidence type="ECO:0000313" key="1">
    <source>
        <dbReference type="EMBL" id="KAH7910496.1"/>
    </source>
</evidence>
<accession>A0ACB8ABB5</accession>
<sequence>MDHTSPENIVLDERLQIVMYCRLAPVALWGFEYLLTLDDEIRTMWMPCSRCWTRFHFLFVITRYLPIVSLVCLVSETLLTNLTVQTCWPLYEVGGWTSIIVMIATETLLLMRTLTMWYDNTKVKRILISIYALALVAIIGCYTTVYATGMGSICNYRSNGNMSDAGYQVVSGPYWAVAVFGFTIICATMYRGSLDRARLGGEYSGSRLMNALRNGNLVYACSLFVMSISNITFYMYPPSQGWSGILYVFQYVLHGSLGSRITIKLRRADQTKEDLMASISDVRFASAQTKSRGRVFDSQDSVEWSCAP</sequence>
<gene>
    <name evidence="1" type="ORF">BJ138DRAFT_101590</name>
</gene>
<organism evidence="1 2">
    <name type="scientific">Hygrophoropsis aurantiaca</name>
    <dbReference type="NCBI Taxonomy" id="72124"/>
    <lineage>
        <taxon>Eukaryota</taxon>
        <taxon>Fungi</taxon>
        <taxon>Dikarya</taxon>
        <taxon>Basidiomycota</taxon>
        <taxon>Agaricomycotina</taxon>
        <taxon>Agaricomycetes</taxon>
        <taxon>Agaricomycetidae</taxon>
        <taxon>Boletales</taxon>
        <taxon>Coniophorineae</taxon>
        <taxon>Hygrophoropsidaceae</taxon>
        <taxon>Hygrophoropsis</taxon>
    </lineage>
</organism>
<protein>
    <submittedName>
        <fullName evidence="1">Uncharacterized protein</fullName>
    </submittedName>
</protein>
<name>A0ACB8ABB5_9AGAM</name>